<keyword evidence="2" id="KW-1185">Reference proteome</keyword>
<evidence type="ECO:0000313" key="1">
    <source>
        <dbReference type="EMBL" id="PON66023.1"/>
    </source>
</evidence>
<accession>A0A2P5CYA1</accession>
<comment type="caution">
    <text evidence="1">The sequence shown here is derived from an EMBL/GenBank/DDBJ whole genome shotgun (WGS) entry which is preliminary data.</text>
</comment>
<reference evidence="2" key="1">
    <citation type="submission" date="2016-06" db="EMBL/GenBank/DDBJ databases">
        <title>Parallel loss of symbiosis genes in relatives of nitrogen-fixing non-legume Parasponia.</title>
        <authorList>
            <person name="Van Velzen R."/>
            <person name="Holmer R."/>
            <person name="Bu F."/>
            <person name="Rutten L."/>
            <person name="Van Zeijl A."/>
            <person name="Liu W."/>
            <person name="Santuari L."/>
            <person name="Cao Q."/>
            <person name="Sharma T."/>
            <person name="Shen D."/>
            <person name="Roswanjaya Y."/>
            <person name="Wardhani T."/>
            <person name="Kalhor M.S."/>
            <person name="Jansen J."/>
            <person name="Van den Hoogen J."/>
            <person name="Gungor B."/>
            <person name="Hartog M."/>
            <person name="Hontelez J."/>
            <person name="Verver J."/>
            <person name="Yang W.-C."/>
            <person name="Schijlen E."/>
            <person name="Repin R."/>
            <person name="Schilthuizen M."/>
            <person name="Schranz E."/>
            <person name="Heidstra R."/>
            <person name="Miyata K."/>
            <person name="Fedorova E."/>
            <person name="Kohlen W."/>
            <person name="Bisseling T."/>
            <person name="Smit S."/>
            <person name="Geurts R."/>
        </authorList>
    </citation>
    <scope>NUCLEOTIDE SEQUENCE [LARGE SCALE GENOMIC DNA]</scope>
    <source>
        <strain evidence="2">cv. WU1-14</strain>
    </source>
</reference>
<evidence type="ECO:0000313" key="2">
    <source>
        <dbReference type="Proteomes" id="UP000237105"/>
    </source>
</evidence>
<gene>
    <name evidence="1" type="ORF">PanWU01x14_112500</name>
</gene>
<evidence type="ECO:0008006" key="3">
    <source>
        <dbReference type="Google" id="ProtNLM"/>
    </source>
</evidence>
<sequence>MEGYELAVELLKKESTCSSSTDSRWWKILWSLKIPSKSCHGIDSPPPKSRSNATDHRWIHSDTGCLKLNTDTTVEDGSLTIGVGIVIRDSVGLVLRAINYGSLTGFEESIVVDIRHYLSLLDDCSVLFVSRLGNMVAHSLAKLSLRSIVD</sequence>
<proteinExistence type="predicted"/>
<organism evidence="1 2">
    <name type="scientific">Parasponia andersonii</name>
    <name type="common">Sponia andersonii</name>
    <dbReference type="NCBI Taxonomy" id="3476"/>
    <lineage>
        <taxon>Eukaryota</taxon>
        <taxon>Viridiplantae</taxon>
        <taxon>Streptophyta</taxon>
        <taxon>Embryophyta</taxon>
        <taxon>Tracheophyta</taxon>
        <taxon>Spermatophyta</taxon>
        <taxon>Magnoliopsida</taxon>
        <taxon>eudicotyledons</taxon>
        <taxon>Gunneridae</taxon>
        <taxon>Pentapetalae</taxon>
        <taxon>rosids</taxon>
        <taxon>fabids</taxon>
        <taxon>Rosales</taxon>
        <taxon>Cannabaceae</taxon>
        <taxon>Parasponia</taxon>
    </lineage>
</organism>
<protein>
    <recommendedName>
        <fullName evidence="3">RNase H type-1 domain-containing protein</fullName>
    </recommendedName>
</protein>
<dbReference type="PANTHER" id="PTHR47074">
    <property type="entry name" value="BNAC02G40300D PROTEIN"/>
    <property type="match status" value="1"/>
</dbReference>
<dbReference type="EMBL" id="JXTB01000083">
    <property type="protein sequence ID" value="PON66023.1"/>
    <property type="molecule type" value="Genomic_DNA"/>
</dbReference>
<dbReference type="PANTHER" id="PTHR47074:SF48">
    <property type="entry name" value="POLYNUCLEOTIDYL TRANSFERASE, RIBONUCLEASE H-LIKE SUPERFAMILY PROTEIN"/>
    <property type="match status" value="1"/>
</dbReference>
<dbReference type="OrthoDB" id="993362at2759"/>
<dbReference type="InterPro" id="IPR052929">
    <property type="entry name" value="RNase_H-like_EbsB-rel"/>
</dbReference>
<dbReference type="Proteomes" id="UP000237105">
    <property type="component" value="Unassembled WGS sequence"/>
</dbReference>
<dbReference type="AlphaFoldDB" id="A0A2P5CYA1"/>
<name>A0A2P5CYA1_PARAD</name>